<feature type="compositionally biased region" description="Low complexity" evidence="1">
    <location>
        <begin position="586"/>
        <end position="604"/>
    </location>
</feature>
<feature type="compositionally biased region" description="Low complexity" evidence="1">
    <location>
        <begin position="143"/>
        <end position="158"/>
    </location>
</feature>
<feature type="compositionally biased region" description="Low complexity" evidence="1">
    <location>
        <begin position="620"/>
        <end position="629"/>
    </location>
</feature>
<dbReference type="EMBL" id="BFAD01000005">
    <property type="protein sequence ID" value="GBE83556.1"/>
    <property type="molecule type" value="Genomic_DNA"/>
</dbReference>
<feature type="compositionally biased region" description="Basic and acidic residues" evidence="1">
    <location>
        <begin position="709"/>
        <end position="720"/>
    </location>
</feature>
<sequence>MLLDLPDLECMERPEGRSASEETLQSTTVTHSFPTGFFFLSYQSFSSQSWCQTSSNLTSLSATQPLITLHLWQTLTSSFFMTLSPVNLPFELPNEDRPSRLPSPLANSDDAYSTISAGEFGSVHEGSDPDACTGQEMSSDGLVPASSSPVFSSPTAAVTPPDNDYGGDISSYSFRPIVIEGDGSVGSPGDFSADSDDGLNPCLRTSEACKEQTSLTVSPSSSSVHREYFTNGSINVQSSGDVDGCKSVDDDMAICSPLPSRSEPSFLCRVNDMLLAVQQERRQAEFRQRIVNRPNETGSGTHVHAPATSALNGPSSETSILLGNPDNRSGRTYAVSTLFSPVLYSTSVMASASDSDGTSSSAIVSRSIFSGSTSQSGSTQSVSRPCSLSQSQPYNANSDRDKPISADQSSMDVTVERTYTYAHAGDPEGRHLNVDSLASPASPGEQRKNEATSTEPQASSRPVLGLKRQLSTRGAPPAREVNRSPLNKRKSCAYTHSEESDQYQVERGRKRVRLSMESRFFKRKDSGGLKSKPRQEEPNASMNRAYAKVPASLRRAESLMSEASMYAEEKENLDPRGHADDEAKSSDSTPHDGSSSFASSGKSSNRTPKTFYTPEYHYIPTAPATPATPVQTRRGVRSTRQRSHSRTEDLAAVPIIAPPPFEMIPRGPISAEDSAEQRITVMLEKERQQREEDRLGARSQRTSGPQADEIVKDEHDERNGADEQVHAWRAGVNAGNPEEAIKVKIEDKYGEESVFSRMPLFSLGIEEGLRREVVEWILDVVPGTYPTKPKFCLHLRDQLTTSEETRFHAAYLFMRYFLRVGSGPESPKARGMDMILLREGREAVTWDVAVACIALCVKFHRDALLPLYIILACEFLSIAPHSISNDDLEASQRDVLQTFSFSIGSITPESYMQELWLALPSLRKLLGFDNGWKVAQTEAWSVLLDALLQEDMLRFPVSLLTASALIDGVVESLARRYMEESFRKVGWLTTSCQCKQFRKKAIKAASGFMLDIQEILGYSAKDLKFCRQWLRSIV</sequence>
<feature type="region of interest" description="Disordered" evidence="1">
    <location>
        <begin position="684"/>
        <end position="720"/>
    </location>
</feature>
<proteinExistence type="predicted"/>
<feature type="compositionally biased region" description="Polar residues" evidence="1">
    <location>
        <begin position="386"/>
        <end position="397"/>
    </location>
</feature>
<dbReference type="AlphaFoldDB" id="A0A401GMX0"/>
<protein>
    <submittedName>
        <fullName evidence="2">Uncharacterized protein</fullName>
    </submittedName>
</protein>
<feature type="region of interest" description="Disordered" evidence="1">
    <location>
        <begin position="119"/>
        <end position="164"/>
    </location>
</feature>
<feature type="compositionally biased region" description="Basic and acidic residues" evidence="1">
    <location>
        <begin position="496"/>
        <end position="507"/>
    </location>
</feature>
<dbReference type="OrthoDB" id="3250555at2759"/>
<dbReference type="Gene3D" id="1.10.472.10">
    <property type="entry name" value="Cyclin-like"/>
    <property type="match status" value="1"/>
</dbReference>
<dbReference type="InParanoid" id="A0A401GMX0"/>
<name>A0A401GMX0_9APHY</name>
<feature type="region of interest" description="Disordered" evidence="1">
    <location>
        <begin position="424"/>
        <end position="548"/>
    </location>
</feature>
<accession>A0A401GMX0</accession>
<comment type="caution">
    <text evidence="2">The sequence shown here is derived from an EMBL/GenBank/DDBJ whole genome shotgun (WGS) entry which is preliminary data.</text>
</comment>
<dbReference type="RefSeq" id="XP_027614469.1">
    <property type="nucleotide sequence ID" value="XM_027758668.1"/>
</dbReference>
<evidence type="ECO:0000256" key="1">
    <source>
        <dbReference type="SAM" id="MobiDB-lite"/>
    </source>
</evidence>
<feature type="region of interest" description="Disordered" evidence="1">
    <location>
        <begin position="292"/>
        <end position="327"/>
    </location>
</feature>
<gene>
    <name evidence="2" type="ORF">SCP_0506110</name>
</gene>
<evidence type="ECO:0000313" key="2">
    <source>
        <dbReference type="EMBL" id="GBE83556.1"/>
    </source>
</evidence>
<evidence type="ECO:0000313" key="3">
    <source>
        <dbReference type="Proteomes" id="UP000287166"/>
    </source>
</evidence>
<dbReference type="Proteomes" id="UP000287166">
    <property type="component" value="Unassembled WGS sequence"/>
</dbReference>
<dbReference type="GeneID" id="38780473"/>
<feature type="compositionally biased region" description="Low complexity" evidence="1">
    <location>
        <begin position="370"/>
        <end position="384"/>
    </location>
</feature>
<feature type="compositionally biased region" description="Polar residues" evidence="1">
    <location>
        <begin position="309"/>
        <end position="321"/>
    </location>
</feature>
<feature type="compositionally biased region" description="Basic and acidic residues" evidence="1">
    <location>
        <begin position="514"/>
        <end position="537"/>
    </location>
</feature>
<feature type="compositionally biased region" description="Basic residues" evidence="1">
    <location>
        <begin position="634"/>
        <end position="644"/>
    </location>
</feature>
<feature type="region of interest" description="Disordered" evidence="1">
    <location>
        <begin position="370"/>
        <end position="412"/>
    </location>
</feature>
<feature type="compositionally biased region" description="Basic and acidic residues" evidence="1">
    <location>
        <begin position="684"/>
        <end position="696"/>
    </location>
</feature>
<feature type="compositionally biased region" description="Polar residues" evidence="1">
    <location>
        <begin position="451"/>
        <end position="460"/>
    </location>
</feature>
<feature type="compositionally biased region" description="Basic and acidic residues" evidence="1">
    <location>
        <begin position="567"/>
        <end position="585"/>
    </location>
</feature>
<organism evidence="2 3">
    <name type="scientific">Sparassis crispa</name>
    <dbReference type="NCBI Taxonomy" id="139825"/>
    <lineage>
        <taxon>Eukaryota</taxon>
        <taxon>Fungi</taxon>
        <taxon>Dikarya</taxon>
        <taxon>Basidiomycota</taxon>
        <taxon>Agaricomycotina</taxon>
        <taxon>Agaricomycetes</taxon>
        <taxon>Polyporales</taxon>
        <taxon>Sparassidaceae</taxon>
        <taxon>Sparassis</taxon>
    </lineage>
</organism>
<reference evidence="2 3" key="1">
    <citation type="journal article" date="2018" name="Sci. Rep.">
        <title>Genome sequence of the cauliflower mushroom Sparassis crispa (Hanabiratake) and its association with beneficial usage.</title>
        <authorList>
            <person name="Kiyama R."/>
            <person name="Furutani Y."/>
            <person name="Kawaguchi K."/>
            <person name="Nakanishi T."/>
        </authorList>
    </citation>
    <scope>NUCLEOTIDE SEQUENCE [LARGE SCALE GENOMIC DNA]</scope>
</reference>
<dbReference type="STRING" id="139825.A0A401GMX0"/>
<keyword evidence="3" id="KW-1185">Reference proteome</keyword>
<feature type="region of interest" description="Disordered" evidence="1">
    <location>
        <begin position="567"/>
        <end position="648"/>
    </location>
</feature>